<dbReference type="InParanoid" id="W2S678"/>
<evidence type="ECO:0000256" key="1">
    <source>
        <dbReference type="SAM" id="Coils"/>
    </source>
</evidence>
<gene>
    <name evidence="4" type="ORF">HMPREF1541_02578</name>
</gene>
<accession>W2S678</accession>
<feature type="domain" description="C2H2-type" evidence="3">
    <location>
        <begin position="138"/>
        <end position="168"/>
    </location>
</feature>
<dbReference type="InterPro" id="IPR051061">
    <property type="entry name" value="Zinc_finger_trans_reg"/>
</dbReference>
<dbReference type="eggNOG" id="ENOG502SNWP">
    <property type="taxonomic scope" value="Eukaryota"/>
</dbReference>
<proteinExistence type="predicted"/>
<keyword evidence="5" id="KW-1185">Reference proteome</keyword>
<protein>
    <recommendedName>
        <fullName evidence="3">C2H2-type domain-containing protein</fullName>
    </recommendedName>
</protein>
<feature type="domain" description="C2H2-type" evidence="3">
    <location>
        <begin position="101"/>
        <end position="128"/>
    </location>
</feature>
<dbReference type="InterPro" id="IPR013087">
    <property type="entry name" value="Znf_C2H2_type"/>
</dbReference>
<dbReference type="InterPro" id="IPR059009">
    <property type="entry name" value="Znf_C2H2_17_1st"/>
</dbReference>
<feature type="region of interest" description="Disordered" evidence="2">
    <location>
        <begin position="156"/>
        <end position="211"/>
    </location>
</feature>
<dbReference type="PANTHER" id="PTHR46179">
    <property type="entry name" value="ZINC FINGER PROTEIN"/>
    <property type="match status" value="1"/>
</dbReference>
<dbReference type="GeneID" id="19969917"/>
<evidence type="ECO:0000256" key="2">
    <source>
        <dbReference type="SAM" id="MobiDB-lite"/>
    </source>
</evidence>
<dbReference type="Proteomes" id="UP000030752">
    <property type="component" value="Unassembled WGS sequence"/>
</dbReference>
<evidence type="ECO:0000313" key="5">
    <source>
        <dbReference type="Proteomes" id="UP000030752"/>
    </source>
</evidence>
<dbReference type="GO" id="GO:0006357">
    <property type="term" value="P:regulation of transcription by RNA polymerase II"/>
    <property type="evidence" value="ECO:0007669"/>
    <property type="project" value="TreeGrafter"/>
</dbReference>
<dbReference type="OrthoDB" id="5305647at2759"/>
<dbReference type="GO" id="GO:0005634">
    <property type="term" value="C:nucleus"/>
    <property type="evidence" value="ECO:0007669"/>
    <property type="project" value="TreeGrafter"/>
</dbReference>
<dbReference type="AlphaFoldDB" id="W2S678"/>
<dbReference type="Pfam" id="PF26177">
    <property type="entry name" value="zf_C2H2_17_1st"/>
    <property type="match status" value="1"/>
</dbReference>
<dbReference type="RefSeq" id="XP_008715155.1">
    <property type="nucleotide sequence ID" value="XM_008716933.1"/>
</dbReference>
<feature type="coiled-coil region" evidence="1">
    <location>
        <begin position="230"/>
        <end position="257"/>
    </location>
</feature>
<dbReference type="Pfam" id="PF26176">
    <property type="entry name" value="zf_C2H2_17_2"/>
    <property type="match status" value="1"/>
</dbReference>
<name>W2S678_CYPE1</name>
<reference evidence="4 5" key="1">
    <citation type="submission" date="2013-03" db="EMBL/GenBank/DDBJ databases">
        <title>The Genome Sequence of Phialophora europaea CBS 101466.</title>
        <authorList>
            <consortium name="The Broad Institute Genomics Platform"/>
            <person name="Cuomo C."/>
            <person name="de Hoog S."/>
            <person name="Gorbushina A."/>
            <person name="Walker B."/>
            <person name="Young S.K."/>
            <person name="Zeng Q."/>
            <person name="Gargeya S."/>
            <person name="Fitzgerald M."/>
            <person name="Haas B."/>
            <person name="Abouelleil A."/>
            <person name="Allen A.W."/>
            <person name="Alvarado L."/>
            <person name="Arachchi H.M."/>
            <person name="Berlin A.M."/>
            <person name="Chapman S.B."/>
            <person name="Gainer-Dewar J."/>
            <person name="Goldberg J."/>
            <person name="Griggs A."/>
            <person name="Gujja S."/>
            <person name="Hansen M."/>
            <person name="Howarth C."/>
            <person name="Imamovic A."/>
            <person name="Ireland A."/>
            <person name="Larimer J."/>
            <person name="McCowan C."/>
            <person name="Murphy C."/>
            <person name="Pearson M."/>
            <person name="Poon T.W."/>
            <person name="Priest M."/>
            <person name="Roberts A."/>
            <person name="Saif S."/>
            <person name="Shea T."/>
            <person name="Sisk P."/>
            <person name="Sykes S."/>
            <person name="Wortman J."/>
            <person name="Nusbaum C."/>
            <person name="Birren B."/>
        </authorList>
    </citation>
    <scope>NUCLEOTIDE SEQUENCE [LARGE SCALE GENOMIC DNA]</scope>
    <source>
        <strain evidence="4 5">CBS 101466</strain>
    </source>
</reference>
<organism evidence="4 5">
    <name type="scientific">Cyphellophora europaea (strain CBS 101466)</name>
    <name type="common">Phialophora europaea</name>
    <dbReference type="NCBI Taxonomy" id="1220924"/>
    <lineage>
        <taxon>Eukaryota</taxon>
        <taxon>Fungi</taxon>
        <taxon>Dikarya</taxon>
        <taxon>Ascomycota</taxon>
        <taxon>Pezizomycotina</taxon>
        <taxon>Eurotiomycetes</taxon>
        <taxon>Chaetothyriomycetidae</taxon>
        <taxon>Chaetothyriales</taxon>
        <taxon>Cyphellophoraceae</taxon>
        <taxon>Cyphellophora</taxon>
    </lineage>
</organism>
<dbReference type="PANTHER" id="PTHR46179:SF24">
    <property type="entry name" value="C2H2-TYPE DOMAIN-CONTAINING PROTEIN"/>
    <property type="match status" value="1"/>
</dbReference>
<dbReference type="SMART" id="SM00355">
    <property type="entry name" value="ZnF_C2H2"/>
    <property type="match status" value="3"/>
</dbReference>
<keyword evidence="1" id="KW-0175">Coiled coil</keyword>
<dbReference type="STRING" id="1220924.W2S678"/>
<dbReference type="HOGENOM" id="CLU_036929_2_0_1"/>
<evidence type="ECO:0000259" key="3">
    <source>
        <dbReference type="SMART" id="SM00355"/>
    </source>
</evidence>
<dbReference type="InterPro" id="IPR059095">
    <property type="entry name" value="Znf_C2H2_17_2nd"/>
</dbReference>
<sequence>MASTAHSKASRSPPDDVLTPPNSAQLSHAVPADAMASELPILPQQPHFQTRSPTAVRRLSPPPRNKQNEICCTHAECQGKNVTFRRLCEWNKHMDRHERPYKCEHPNCQNALGFTYSGGLMRHQREVHGLHQTTKSRLFCPFPDCVRNASGEGFSRKENLEEHKRRRHPDSKLPEAESVDHGPQHKKRKRIITPLPSDNSVEPESTDAEYNDDSSIVAPALQPLDDSPVVKRLKQELQRTREELHRMANENNMLRAQVTQYYDLVQTFQPQIYNVHNGAQPAHGLMAQPSGYTGVTNLGYPNLHSAYKK</sequence>
<feature type="region of interest" description="Disordered" evidence="2">
    <location>
        <begin position="1"/>
        <end position="65"/>
    </location>
</feature>
<dbReference type="Gene3D" id="3.30.160.60">
    <property type="entry name" value="Classic Zinc Finger"/>
    <property type="match status" value="1"/>
</dbReference>
<feature type="domain" description="C2H2-type" evidence="3">
    <location>
        <begin position="70"/>
        <end position="97"/>
    </location>
</feature>
<evidence type="ECO:0000313" key="4">
    <source>
        <dbReference type="EMBL" id="ETN43419.1"/>
    </source>
</evidence>
<feature type="compositionally biased region" description="Basic and acidic residues" evidence="2">
    <location>
        <begin position="170"/>
        <end position="183"/>
    </location>
</feature>
<dbReference type="VEuPathDB" id="FungiDB:HMPREF1541_02578"/>
<dbReference type="EMBL" id="KB822718">
    <property type="protein sequence ID" value="ETN43419.1"/>
    <property type="molecule type" value="Genomic_DNA"/>
</dbReference>